<comment type="catalytic activity">
    <reaction evidence="12">
        <text>2 a 1,2-diacyl-sn-glycero-3-phospho-(1'-sn-glycerol) = a cardiolipin + glycerol</text>
        <dbReference type="Rhea" id="RHEA:31451"/>
        <dbReference type="ChEBI" id="CHEBI:17754"/>
        <dbReference type="ChEBI" id="CHEBI:62237"/>
        <dbReference type="ChEBI" id="CHEBI:64716"/>
    </reaction>
</comment>
<feature type="active site" evidence="12">
    <location>
        <position position="238"/>
    </location>
</feature>
<dbReference type="GO" id="GO:0008808">
    <property type="term" value="F:cardiolipin synthase activity"/>
    <property type="evidence" value="ECO:0007669"/>
    <property type="project" value="UniProtKB-UniRule"/>
</dbReference>
<dbReference type="GO" id="GO:0005886">
    <property type="term" value="C:plasma membrane"/>
    <property type="evidence" value="ECO:0007669"/>
    <property type="project" value="UniProtKB-SubCell"/>
</dbReference>
<dbReference type="HAMAP" id="MF_01916">
    <property type="entry name" value="Cardiolipin_synth_Cls"/>
    <property type="match status" value="1"/>
</dbReference>
<dbReference type="CDD" id="cd09110">
    <property type="entry name" value="PLDc_CLS_1"/>
    <property type="match status" value="1"/>
</dbReference>
<proteinExistence type="inferred from homology"/>
<feature type="transmembrane region" description="Helical" evidence="12">
    <location>
        <begin position="45"/>
        <end position="67"/>
    </location>
</feature>
<dbReference type="Pfam" id="PF13091">
    <property type="entry name" value="PLDc_2"/>
    <property type="match status" value="2"/>
</dbReference>
<sequence>MGNIFIHMQEISWILLLEILYTLIVIATCLRIIYDTSSTSKTLAYLMLTVFFPFIGIVIYFCVGTNYRKRKLYSKKIVNNELMQRHIKKQIFRESEKTWNTVPQALLKYQKLVKLLLNDGMSNLSGNNKVEILKNGEEKFPAVLRALREASHHIHIEYYIYEDDEIGNQIKDVLIEKARAGLQVRLIYDDFGSRSIRDKVVDELIAAGVQAFPFYRILFIALANRINYRNHRKIIVIDGGIAFTGGINVSDRYINSEKRPDQLYWRDMHVKITGPGIYYLQYLFICDWNFCADEELVPQRDFFHAREDNGGNAILQIAASGPDSDNPTILLSLIQAIGMAEQEILITTPYFIPGESLLDALVVAALSGVRVVLLVPGKSDSRVVAAAGKSYYGDLMASGIEIYEYQKGFIHAKTMVSDKQLSVIGTANMDNRSFELNFEVNSVIYDSHTAEEMTRIFYQDLEDAIRIDPVEWDKRPLYKQFPEKLGRLFSPLL</sequence>
<keyword evidence="4 12" id="KW-0808">Transferase</keyword>
<dbReference type="Gene3D" id="3.30.870.10">
    <property type="entry name" value="Endonuclease Chain A"/>
    <property type="match status" value="2"/>
</dbReference>
<dbReference type="EC" id="2.7.8.-" evidence="12 13"/>
<evidence type="ECO:0000256" key="9">
    <source>
        <dbReference type="ARBA" id="ARBA00023136"/>
    </source>
</evidence>
<evidence type="ECO:0000256" key="2">
    <source>
        <dbReference type="ARBA" id="ARBA00022475"/>
    </source>
</evidence>
<feature type="active site" evidence="12">
    <location>
        <position position="411"/>
    </location>
</feature>
<dbReference type="PANTHER" id="PTHR21248:SF22">
    <property type="entry name" value="PHOSPHOLIPASE D"/>
    <property type="match status" value="1"/>
</dbReference>
<evidence type="ECO:0000256" key="8">
    <source>
        <dbReference type="ARBA" id="ARBA00023098"/>
    </source>
</evidence>
<accession>A0A7X0J2T7</accession>
<keyword evidence="9 12" id="KW-0472">Membrane</keyword>
<feature type="active site" evidence="12">
    <location>
        <position position="231"/>
    </location>
</feature>
<evidence type="ECO:0000256" key="4">
    <source>
        <dbReference type="ARBA" id="ARBA00022679"/>
    </source>
</evidence>
<evidence type="ECO:0000256" key="1">
    <source>
        <dbReference type="ARBA" id="ARBA00004651"/>
    </source>
</evidence>
<dbReference type="AlphaFoldDB" id="A0A7X0J2T7"/>
<evidence type="ECO:0000313" key="16">
    <source>
        <dbReference type="Proteomes" id="UP000521017"/>
    </source>
</evidence>
<keyword evidence="8 12" id="KW-0443">Lipid metabolism</keyword>
<feature type="domain" description="PLD phosphodiesterase" evidence="14">
    <location>
        <begin position="406"/>
        <end position="433"/>
    </location>
</feature>
<evidence type="ECO:0000256" key="3">
    <source>
        <dbReference type="ARBA" id="ARBA00022516"/>
    </source>
</evidence>
<dbReference type="InterPro" id="IPR022924">
    <property type="entry name" value="Cardiolipin_synthase"/>
</dbReference>
<feature type="transmembrane region" description="Helical" evidence="12">
    <location>
        <begin position="12"/>
        <end position="33"/>
    </location>
</feature>
<dbReference type="InterPro" id="IPR025202">
    <property type="entry name" value="PLD-like_dom"/>
</dbReference>
<evidence type="ECO:0000256" key="6">
    <source>
        <dbReference type="ARBA" id="ARBA00022737"/>
    </source>
</evidence>
<dbReference type="PANTHER" id="PTHR21248">
    <property type="entry name" value="CARDIOLIPIN SYNTHASE"/>
    <property type="match status" value="1"/>
</dbReference>
<keyword evidence="11 12" id="KW-1208">Phospholipid metabolism</keyword>
<dbReference type="NCBIfam" id="TIGR04265">
    <property type="entry name" value="bac_cardiolipin"/>
    <property type="match status" value="1"/>
</dbReference>
<gene>
    <name evidence="15" type="ORF">HDF25_000718</name>
</gene>
<comment type="function">
    <text evidence="12">Catalyzes the reversible phosphatidyl group transfer from one phosphatidylglycerol molecule to another to form cardiolipin (CL) (diphosphatidylglycerol) and glycerol.</text>
</comment>
<evidence type="ECO:0000313" key="15">
    <source>
        <dbReference type="EMBL" id="MBB6498581.1"/>
    </source>
</evidence>
<evidence type="ECO:0000256" key="7">
    <source>
        <dbReference type="ARBA" id="ARBA00022989"/>
    </source>
</evidence>
<dbReference type="InterPro" id="IPR030874">
    <property type="entry name" value="Cardiolipin_synth_Firmi"/>
</dbReference>
<comment type="caution">
    <text evidence="15">The sequence shown here is derived from an EMBL/GenBank/DDBJ whole genome shotgun (WGS) entry which is preliminary data.</text>
</comment>
<dbReference type="InterPro" id="IPR001736">
    <property type="entry name" value="PLipase_D/transphosphatidylase"/>
</dbReference>
<feature type="active site" evidence="12">
    <location>
        <position position="418"/>
    </location>
</feature>
<protein>
    <recommendedName>
        <fullName evidence="12 13">Cardiolipin synthase</fullName>
        <shortName evidence="12">CL synthase</shortName>
        <ecNumber evidence="12 13">2.7.8.-</ecNumber>
    </recommendedName>
</protein>
<organism evidence="15 16">
    <name type="scientific">Pedobacter cryoconitis</name>
    <dbReference type="NCBI Taxonomy" id="188932"/>
    <lineage>
        <taxon>Bacteria</taxon>
        <taxon>Pseudomonadati</taxon>
        <taxon>Bacteroidota</taxon>
        <taxon>Sphingobacteriia</taxon>
        <taxon>Sphingobacteriales</taxon>
        <taxon>Sphingobacteriaceae</taxon>
        <taxon>Pedobacter</taxon>
    </lineage>
</organism>
<dbReference type="InterPro" id="IPR027379">
    <property type="entry name" value="CLS_N"/>
</dbReference>
<dbReference type="SMART" id="SM00155">
    <property type="entry name" value="PLDc"/>
    <property type="match status" value="2"/>
</dbReference>
<keyword evidence="10 12" id="KW-0594">Phospholipid biosynthesis</keyword>
<dbReference type="Proteomes" id="UP000521017">
    <property type="component" value="Unassembled WGS sequence"/>
</dbReference>
<evidence type="ECO:0000256" key="10">
    <source>
        <dbReference type="ARBA" id="ARBA00023209"/>
    </source>
</evidence>
<keyword evidence="5 12" id="KW-0812">Transmembrane</keyword>
<dbReference type="GO" id="GO:0032049">
    <property type="term" value="P:cardiolipin biosynthetic process"/>
    <property type="evidence" value="ECO:0007669"/>
    <property type="project" value="UniProtKB-UniRule"/>
</dbReference>
<dbReference type="PROSITE" id="PS50035">
    <property type="entry name" value="PLD"/>
    <property type="match status" value="2"/>
</dbReference>
<keyword evidence="7 12" id="KW-1133">Transmembrane helix</keyword>
<feature type="active site" evidence="12">
    <location>
        <position position="233"/>
    </location>
</feature>
<feature type="active site" evidence="12">
    <location>
        <position position="413"/>
    </location>
</feature>
<dbReference type="Pfam" id="PF13396">
    <property type="entry name" value="PLDc_N"/>
    <property type="match status" value="1"/>
</dbReference>
<evidence type="ECO:0000256" key="13">
    <source>
        <dbReference type="NCBIfam" id="TIGR04265"/>
    </source>
</evidence>
<dbReference type="CDD" id="cd09112">
    <property type="entry name" value="PLDc_CLS_2"/>
    <property type="match status" value="1"/>
</dbReference>
<reference evidence="15 16" key="1">
    <citation type="submission" date="2020-08" db="EMBL/GenBank/DDBJ databases">
        <title>Genomic Encyclopedia of Type Strains, Phase IV (KMG-V): Genome sequencing to study the core and pangenomes of soil and plant-associated prokaryotes.</title>
        <authorList>
            <person name="Whitman W."/>
        </authorList>
    </citation>
    <scope>NUCLEOTIDE SEQUENCE [LARGE SCALE GENOMIC DNA]</scope>
    <source>
        <strain evidence="15 16">M2T3</strain>
    </source>
</reference>
<feature type="transmembrane region" description="Helical" evidence="12">
    <location>
        <begin position="204"/>
        <end position="223"/>
    </location>
</feature>
<keyword evidence="2 12" id="KW-1003">Cell membrane</keyword>
<feature type="domain" description="PLD phosphodiesterase" evidence="14">
    <location>
        <begin position="226"/>
        <end position="253"/>
    </location>
</feature>
<comment type="subcellular location">
    <subcellularLocation>
        <location evidence="1 12">Cell membrane</location>
        <topology evidence="1 12">Multi-pass membrane protein</topology>
    </subcellularLocation>
</comment>
<name>A0A7X0J2T7_9SPHI</name>
<keyword evidence="6" id="KW-0677">Repeat</keyword>
<evidence type="ECO:0000256" key="11">
    <source>
        <dbReference type="ARBA" id="ARBA00023264"/>
    </source>
</evidence>
<comment type="similarity">
    <text evidence="12">Belongs to the phospholipase D family. Cardiolipin synthase subfamily.</text>
</comment>
<keyword evidence="3 12" id="KW-0444">Lipid biosynthesis</keyword>
<evidence type="ECO:0000256" key="5">
    <source>
        <dbReference type="ARBA" id="ARBA00022692"/>
    </source>
</evidence>
<dbReference type="SUPFAM" id="SSF56024">
    <property type="entry name" value="Phospholipase D/nuclease"/>
    <property type="match status" value="2"/>
</dbReference>
<dbReference type="EMBL" id="JACHCC010000002">
    <property type="protein sequence ID" value="MBB6498581.1"/>
    <property type="molecule type" value="Genomic_DNA"/>
</dbReference>
<evidence type="ECO:0000256" key="12">
    <source>
        <dbReference type="HAMAP-Rule" id="MF_01916"/>
    </source>
</evidence>
<evidence type="ECO:0000259" key="14">
    <source>
        <dbReference type="PROSITE" id="PS50035"/>
    </source>
</evidence>